<dbReference type="Proteomes" id="UP001246372">
    <property type="component" value="Unassembled WGS sequence"/>
</dbReference>
<keyword evidence="2" id="KW-1185">Reference proteome</keyword>
<proteinExistence type="predicted"/>
<dbReference type="PANTHER" id="PTHR36439">
    <property type="entry name" value="BLL4334 PROTEIN"/>
    <property type="match status" value="1"/>
</dbReference>
<dbReference type="InterPro" id="IPR012545">
    <property type="entry name" value="DUF1697"/>
</dbReference>
<dbReference type="PIRSF" id="PIRSF008502">
    <property type="entry name" value="UCP008502"/>
    <property type="match status" value="1"/>
</dbReference>
<name>A0ABU3PBS6_9BURK</name>
<evidence type="ECO:0000313" key="2">
    <source>
        <dbReference type="Proteomes" id="UP001246372"/>
    </source>
</evidence>
<gene>
    <name evidence="1" type="ORF">RQP53_12080</name>
</gene>
<dbReference type="EMBL" id="JAVXZY010000004">
    <property type="protein sequence ID" value="MDT9000004.1"/>
    <property type="molecule type" value="Genomic_DNA"/>
</dbReference>
<dbReference type="PANTHER" id="PTHR36439:SF1">
    <property type="entry name" value="DUF1697 DOMAIN-CONTAINING PROTEIN"/>
    <property type="match status" value="1"/>
</dbReference>
<reference evidence="1" key="1">
    <citation type="submission" date="2023-09" db="EMBL/GenBank/DDBJ databases">
        <title>Paucibacter sp. APW11 Genome sequencing and assembly.</title>
        <authorList>
            <person name="Kim I."/>
        </authorList>
    </citation>
    <scope>NUCLEOTIDE SEQUENCE</scope>
    <source>
        <strain evidence="1">APW11</strain>
    </source>
</reference>
<sequence length="173" mass="19308">MTRWLALLRGINVGKARRMAMADWRELLQAQGCRDVKSVLNSGNAVFEHACSDARLLGEQLQRGLGARFGFEPRLTLRSIDKLRAEVEAMPWQVDDGSRLLLAFAREAADLRPAEALLARDWGPDRLQLRGAVAYLWCEAGVLDSPLSQAFSKLIGEQCTLRNWSTVNKCLLA</sequence>
<dbReference type="Pfam" id="PF08002">
    <property type="entry name" value="DUF1697"/>
    <property type="match status" value="1"/>
</dbReference>
<accession>A0ABU3PBS6</accession>
<dbReference type="Gene3D" id="3.30.70.1280">
    <property type="entry name" value="SP0830-like domains"/>
    <property type="match status" value="1"/>
</dbReference>
<organism evidence="1 2">
    <name type="scientific">Roseateles aquae</name>
    <dbReference type="NCBI Taxonomy" id="3077235"/>
    <lineage>
        <taxon>Bacteria</taxon>
        <taxon>Pseudomonadati</taxon>
        <taxon>Pseudomonadota</taxon>
        <taxon>Betaproteobacteria</taxon>
        <taxon>Burkholderiales</taxon>
        <taxon>Sphaerotilaceae</taxon>
        <taxon>Roseateles</taxon>
    </lineage>
</organism>
<evidence type="ECO:0000313" key="1">
    <source>
        <dbReference type="EMBL" id="MDT9000004.1"/>
    </source>
</evidence>
<comment type="caution">
    <text evidence="1">The sequence shown here is derived from an EMBL/GenBank/DDBJ whole genome shotgun (WGS) entry which is preliminary data.</text>
</comment>
<dbReference type="SUPFAM" id="SSF160379">
    <property type="entry name" value="SP0830-like"/>
    <property type="match status" value="1"/>
</dbReference>
<dbReference type="RefSeq" id="WP_315650551.1">
    <property type="nucleotide sequence ID" value="NZ_JAVXZY010000004.1"/>
</dbReference>
<protein>
    <submittedName>
        <fullName evidence="1">DUF1697 domain-containing protein</fullName>
    </submittedName>
</protein>